<evidence type="ECO:0000256" key="3">
    <source>
        <dbReference type="ARBA" id="ARBA00023143"/>
    </source>
</evidence>
<dbReference type="InterPro" id="IPR053967">
    <property type="entry name" value="LlgE_F_G-like_D1"/>
</dbReference>
<dbReference type="SUPFAM" id="SSF117143">
    <property type="entry name" value="Flagellar hook protein flgE"/>
    <property type="match status" value="1"/>
</dbReference>
<evidence type="ECO:0000313" key="9">
    <source>
        <dbReference type="Proteomes" id="UP000600449"/>
    </source>
</evidence>
<keyword evidence="8" id="KW-0966">Cell projection</keyword>
<keyword evidence="3 4" id="KW-0975">Bacterial flagellum</keyword>
<feature type="domain" description="Flagellar basal body rod protein N-terminal" evidence="5">
    <location>
        <begin position="5"/>
        <end position="35"/>
    </location>
</feature>
<keyword evidence="8" id="KW-0969">Cilium</keyword>
<dbReference type="Pfam" id="PF06429">
    <property type="entry name" value="Flg_bbr_C"/>
    <property type="match status" value="1"/>
</dbReference>
<evidence type="ECO:0000256" key="1">
    <source>
        <dbReference type="ARBA" id="ARBA00004117"/>
    </source>
</evidence>
<proteinExistence type="inferred from homology"/>
<feature type="domain" description="Flagellar basal-body/hook protein C-terminal" evidence="6">
    <location>
        <begin position="199"/>
        <end position="243"/>
    </location>
</feature>
<comment type="subcellular location">
    <subcellularLocation>
        <location evidence="1 4">Bacterial flagellum basal body</location>
    </subcellularLocation>
</comment>
<dbReference type="PANTHER" id="PTHR30435">
    <property type="entry name" value="FLAGELLAR PROTEIN"/>
    <property type="match status" value="1"/>
</dbReference>
<dbReference type="GO" id="GO:0071978">
    <property type="term" value="P:bacterial-type flagellum-dependent swarming motility"/>
    <property type="evidence" value="ECO:0007669"/>
    <property type="project" value="TreeGrafter"/>
</dbReference>
<gene>
    <name evidence="8" type="primary">flgF</name>
    <name evidence="8" type="ORF">GCM10011322_44020</name>
</gene>
<dbReference type="InterPro" id="IPR020013">
    <property type="entry name" value="Flagellar_FlgE/F/G"/>
</dbReference>
<comment type="similarity">
    <text evidence="2 4">Belongs to the flagella basal body rod proteins family.</text>
</comment>
<feature type="domain" description="Flagellar hook protein FlgE/F/G-like D1" evidence="7">
    <location>
        <begin position="88"/>
        <end position="152"/>
    </location>
</feature>
<evidence type="ECO:0000256" key="2">
    <source>
        <dbReference type="ARBA" id="ARBA00009677"/>
    </source>
</evidence>
<evidence type="ECO:0000256" key="4">
    <source>
        <dbReference type="RuleBase" id="RU362116"/>
    </source>
</evidence>
<name>A0A917V9P9_9HYPH</name>
<dbReference type="NCBIfam" id="TIGR03506">
    <property type="entry name" value="FlgEFG_subfam"/>
    <property type="match status" value="1"/>
</dbReference>
<evidence type="ECO:0000259" key="5">
    <source>
        <dbReference type="Pfam" id="PF00460"/>
    </source>
</evidence>
<organism evidence="8 9">
    <name type="scientific">Salinarimonas ramus</name>
    <dbReference type="NCBI Taxonomy" id="690164"/>
    <lineage>
        <taxon>Bacteria</taxon>
        <taxon>Pseudomonadati</taxon>
        <taxon>Pseudomonadota</taxon>
        <taxon>Alphaproteobacteria</taxon>
        <taxon>Hyphomicrobiales</taxon>
        <taxon>Salinarimonadaceae</taxon>
        <taxon>Salinarimonas</taxon>
    </lineage>
</organism>
<accession>A0A917V9P9</accession>
<reference evidence="8 9" key="1">
    <citation type="journal article" date="2014" name="Int. J. Syst. Evol. Microbiol.">
        <title>Complete genome sequence of Corynebacterium casei LMG S-19264T (=DSM 44701T), isolated from a smear-ripened cheese.</title>
        <authorList>
            <consortium name="US DOE Joint Genome Institute (JGI-PGF)"/>
            <person name="Walter F."/>
            <person name="Albersmeier A."/>
            <person name="Kalinowski J."/>
            <person name="Ruckert C."/>
        </authorList>
    </citation>
    <scope>NUCLEOTIDE SEQUENCE [LARGE SCALE GENOMIC DNA]</scope>
    <source>
        <strain evidence="8 9">CGMCC 1.9161</strain>
    </source>
</reference>
<evidence type="ECO:0000259" key="7">
    <source>
        <dbReference type="Pfam" id="PF22692"/>
    </source>
</evidence>
<protein>
    <recommendedName>
        <fullName evidence="4">Flagellar basal-body rod protein FlgF</fullName>
    </recommendedName>
</protein>
<dbReference type="AlphaFoldDB" id="A0A917V9P9"/>
<dbReference type="NCBIfam" id="TIGR02490">
    <property type="entry name" value="flgF"/>
    <property type="match status" value="1"/>
</dbReference>
<keyword evidence="9" id="KW-1185">Reference proteome</keyword>
<dbReference type="PROSITE" id="PS00588">
    <property type="entry name" value="FLAGELLA_BB_ROD"/>
    <property type="match status" value="1"/>
</dbReference>
<dbReference type="InterPro" id="IPR019776">
    <property type="entry name" value="Flagellar_basal_body_rod_CS"/>
</dbReference>
<dbReference type="RefSeq" id="WP_188915433.1">
    <property type="nucleotide sequence ID" value="NZ_BMMF01000016.1"/>
</dbReference>
<evidence type="ECO:0000259" key="6">
    <source>
        <dbReference type="Pfam" id="PF06429"/>
    </source>
</evidence>
<keyword evidence="8" id="KW-0282">Flagellum</keyword>
<dbReference type="InterPro" id="IPR012836">
    <property type="entry name" value="FlgF"/>
</dbReference>
<dbReference type="GO" id="GO:0030694">
    <property type="term" value="C:bacterial-type flagellum basal body, rod"/>
    <property type="evidence" value="ECO:0007669"/>
    <property type="project" value="UniProtKB-UniRule"/>
</dbReference>
<comment type="caution">
    <text evidence="8">The sequence shown here is derived from an EMBL/GenBank/DDBJ whole genome shotgun (WGS) entry which is preliminary data.</text>
</comment>
<dbReference type="InterPro" id="IPR037925">
    <property type="entry name" value="FlgE/F/G-like"/>
</dbReference>
<dbReference type="InterPro" id="IPR001444">
    <property type="entry name" value="Flag_bb_rod_N"/>
</dbReference>
<dbReference type="InterPro" id="IPR010930">
    <property type="entry name" value="Flg_bb/hook_C_dom"/>
</dbReference>
<dbReference type="Pfam" id="PF22692">
    <property type="entry name" value="LlgE_F_G_D1"/>
    <property type="match status" value="1"/>
</dbReference>
<comment type="subunit">
    <text evidence="4">The basal body constitutes a major portion of the flagellar organelle and consists of five rings (E,L,P,S, and M) mounted on a central rod. The rod consists of about 26 subunits of FlgG in the distal portion, and FlgB, FlgC and FlgF are thought to build up the proximal portion of the rod with about 6 subunits each.</text>
</comment>
<dbReference type="EMBL" id="BMMF01000016">
    <property type="protein sequence ID" value="GGK52269.1"/>
    <property type="molecule type" value="Genomic_DNA"/>
</dbReference>
<dbReference type="Proteomes" id="UP000600449">
    <property type="component" value="Unassembled WGS sequence"/>
</dbReference>
<sequence>MENTLLIGLSRQVALARELDVIANNMANVNTNGFKARSSRFEEYLEPDASAETFPWPDRDLSFVIDAGSPIDLSDGAAEPTGNPLDAAIRGEGFFVVETPAGERYTRNGAFQVDPQGRLVTSDGFPVMGDGGAIQLEPGDTGIVIAKDGTISTDAGLRGRLALVRFDQPQFLSNVGANLFAAIEPAQQPRAAEATASVQQGFIERSNVRAVYEMTRLMEVSRAYTRVASTISSLTDLQRTAIRSLGEAA</sequence>
<dbReference type="Pfam" id="PF00460">
    <property type="entry name" value="Flg_bb_rod"/>
    <property type="match status" value="1"/>
</dbReference>
<evidence type="ECO:0000313" key="8">
    <source>
        <dbReference type="EMBL" id="GGK52269.1"/>
    </source>
</evidence>
<dbReference type="PANTHER" id="PTHR30435:SF19">
    <property type="entry name" value="FLAGELLAR BASAL-BODY ROD PROTEIN FLGG"/>
    <property type="match status" value="1"/>
</dbReference>